<evidence type="ECO:0000256" key="1">
    <source>
        <dbReference type="ARBA" id="ARBA00022574"/>
    </source>
</evidence>
<evidence type="ECO:0000256" key="3">
    <source>
        <dbReference type="PROSITE-ProRule" id="PRU00221"/>
    </source>
</evidence>
<name>A0AAD7ZQP9_DIPPU</name>
<protein>
    <recommendedName>
        <fullName evidence="4">WD repeat-containing protein 54 beta-propeller domain-containing protein</fullName>
    </recommendedName>
</protein>
<dbReference type="InterPro" id="IPR015943">
    <property type="entry name" value="WD40/YVTN_repeat-like_dom_sf"/>
</dbReference>
<sequence length="283" mass="31091">MYERNVTLTLVTNASALANNLAVQFVPLTMKALTVAVIHEGYINVIPVHNVDMRSRYIPCVESGSRPRHVSTTVTEVLWCKLGKQQVFVVASSLGVQIFNHDGRVCKFSHPCSDVPDAGGNFARGLAVIGKDKLCVGNSIGYIRIFYAVDKSDGIELTESKKCHEKAITDLTGFENGNLLVTADESGAVCLWKLKEELQLVVDFPTFGYPCSSMKLWRDYILCAYGSGHIRIFNIVTLSLVSEIAGHARWVTAIDIAPETGLFLSVSEDSFAKVWKISEDNGK</sequence>
<organism evidence="5 6">
    <name type="scientific">Diploptera punctata</name>
    <name type="common">Pacific beetle cockroach</name>
    <dbReference type="NCBI Taxonomy" id="6984"/>
    <lineage>
        <taxon>Eukaryota</taxon>
        <taxon>Metazoa</taxon>
        <taxon>Ecdysozoa</taxon>
        <taxon>Arthropoda</taxon>
        <taxon>Hexapoda</taxon>
        <taxon>Insecta</taxon>
        <taxon>Pterygota</taxon>
        <taxon>Neoptera</taxon>
        <taxon>Polyneoptera</taxon>
        <taxon>Dictyoptera</taxon>
        <taxon>Blattodea</taxon>
        <taxon>Blaberoidea</taxon>
        <taxon>Blaberidae</taxon>
        <taxon>Diplopterinae</taxon>
        <taxon>Diploptera</taxon>
    </lineage>
</organism>
<feature type="non-terminal residue" evidence="5">
    <location>
        <position position="283"/>
    </location>
</feature>
<reference evidence="5" key="1">
    <citation type="journal article" date="2023" name="IScience">
        <title>Live-bearing cockroach genome reveals convergent evolutionary mechanisms linked to viviparity in insects and beyond.</title>
        <authorList>
            <person name="Fouks B."/>
            <person name="Harrison M.C."/>
            <person name="Mikhailova A.A."/>
            <person name="Marchal E."/>
            <person name="English S."/>
            <person name="Carruthers M."/>
            <person name="Jennings E.C."/>
            <person name="Chiamaka E.L."/>
            <person name="Frigard R.A."/>
            <person name="Pippel M."/>
            <person name="Attardo G.M."/>
            <person name="Benoit J.B."/>
            <person name="Bornberg-Bauer E."/>
            <person name="Tobe S.S."/>
        </authorList>
    </citation>
    <scope>NUCLEOTIDE SEQUENCE</scope>
    <source>
        <strain evidence="5">Stay&amp;Tobe</strain>
    </source>
</reference>
<keyword evidence="1 3" id="KW-0853">WD repeat</keyword>
<feature type="domain" description="WD repeat-containing protein 54 beta-propeller" evidence="4">
    <location>
        <begin position="3"/>
        <end position="280"/>
    </location>
</feature>
<dbReference type="Pfam" id="PF21031">
    <property type="entry name" value="WDR54"/>
    <property type="match status" value="1"/>
</dbReference>
<dbReference type="PANTHER" id="PTHR44019">
    <property type="entry name" value="WD REPEAT-CONTAINING PROTEIN 55"/>
    <property type="match status" value="1"/>
</dbReference>
<evidence type="ECO:0000313" key="6">
    <source>
        <dbReference type="Proteomes" id="UP001233999"/>
    </source>
</evidence>
<proteinExistence type="predicted"/>
<dbReference type="EMBL" id="JASPKZ010007300">
    <property type="protein sequence ID" value="KAJ9585110.1"/>
    <property type="molecule type" value="Genomic_DNA"/>
</dbReference>
<keyword evidence="6" id="KW-1185">Reference proteome</keyword>
<dbReference type="Proteomes" id="UP001233999">
    <property type="component" value="Unassembled WGS sequence"/>
</dbReference>
<dbReference type="InterPro" id="IPR049546">
    <property type="entry name" value="WDR54_beta_prop"/>
</dbReference>
<accession>A0AAD7ZQP9</accession>
<dbReference type="PROSITE" id="PS50082">
    <property type="entry name" value="WD_REPEATS_2"/>
    <property type="match status" value="1"/>
</dbReference>
<reference evidence="5" key="2">
    <citation type="submission" date="2023-05" db="EMBL/GenBank/DDBJ databases">
        <authorList>
            <person name="Fouks B."/>
        </authorList>
    </citation>
    <scope>NUCLEOTIDE SEQUENCE</scope>
    <source>
        <strain evidence="5">Stay&amp;Tobe</strain>
        <tissue evidence="5">Testes</tissue>
    </source>
</reference>
<feature type="repeat" description="WD" evidence="3">
    <location>
        <begin position="244"/>
        <end position="283"/>
    </location>
</feature>
<evidence type="ECO:0000313" key="5">
    <source>
        <dbReference type="EMBL" id="KAJ9585110.1"/>
    </source>
</evidence>
<dbReference type="SUPFAM" id="SSF50978">
    <property type="entry name" value="WD40 repeat-like"/>
    <property type="match status" value="1"/>
</dbReference>
<dbReference type="PANTHER" id="PTHR44019:SF8">
    <property type="entry name" value="POC1 CENTRIOLAR PROTEIN HOMOLOG"/>
    <property type="match status" value="1"/>
</dbReference>
<dbReference type="InterPro" id="IPR036322">
    <property type="entry name" value="WD40_repeat_dom_sf"/>
</dbReference>
<keyword evidence="2" id="KW-0677">Repeat</keyword>
<comment type="caution">
    <text evidence="5">The sequence shown here is derived from an EMBL/GenBank/DDBJ whole genome shotgun (WGS) entry which is preliminary data.</text>
</comment>
<dbReference type="AlphaFoldDB" id="A0AAD7ZQP9"/>
<evidence type="ECO:0000259" key="4">
    <source>
        <dbReference type="Pfam" id="PF21031"/>
    </source>
</evidence>
<gene>
    <name evidence="5" type="ORF">L9F63_020550</name>
</gene>
<dbReference type="InterPro" id="IPR001680">
    <property type="entry name" value="WD40_rpt"/>
</dbReference>
<dbReference type="Gene3D" id="2.130.10.10">
    <property type="entry name" value="YVTN repeat-like/Quinoprotein amine dehydrogenase"/>
    <property type="match status" value="1"/>
</dbReference>
<dbReference type="SMART" id="SM00320">
    <property type="entry name" value="WD40"/>
    <property type="match status" value="3"/>
</dbReference>
<dbReference type="InterPro" id="IPR050505">
    <property type="entry name" value="WDR55/POC1"/>
</dbReference>
<dbReference type="PROSITE" id="PS50294">
    <property type="entry name" value="WD_REPEATS_REGION"/>
    <property type="match status" value="1"/>
</dbReference>
<evidence type="ECO:0000256" key="2">
    <source>
        <dbReference type="ARBA" id="ARBA00022737"/>
    </source>
</evidence>